<evidence type="ECO:0000313" key="2">
    <source>
        <dbReference type="EMBL" id="RZT41677.1"/>
    </source>
</evidence>
<dbReference type="AlphaFoldDB" id="A0A4Q7S722"/>
<name>A0A4Q7S722_9BURK</name>
<feature type="region of interest" description="Disordered" evidence="1">
    <location>
        <begin position="59"/>
        <end position="78"/>
    </location>
</feature>
<gene>
    <name evidence="2" type="ORF">EV147_0677</name>
</gene>
<keyword evidence="3" id="KW-1185">Reference proteome</keyword>
<organism evidence="2 3">
    <name type="scientific">Cupriavidus agavae</name>
    <dbReference type="NCBI Taxonomy" id="1001822"/>
    <lineage>
        <taxon>Bacteria</taxon>
        <taxon>Pseudomonadati</taxon>
        <taxon>Pseudomonadota</taxon>
        <taxon>Betaproteobacteria</taxon>
        <taxon>Burkholderiales</taxon>
        <taxon>Burkholderiaceae</taxon>
        <taxon>Cupriavidus</taxon>
    </lineage>
</organism>
<evidence type="ECO:0000313" key="3">
    <source>
        <dbReference type="Proteomes" id="UP000291078"/>
    </source>
</evidence>
<sequence>MSKPALSRPITSRKAGIAYNDIDALARHVDGFDATHYFDQQGEVETQAAIRRWPMLARGLGLPPAPEAPDGSGTAPNP</sequence>
<comment type="caution">
    <text evidence="2">The sequence shown here is derived from an EMBL/GenBank/DDBJ whole genome shotgun (WGS) entry which is preliminary data.</text>
</comment>
<accession>A0A4Q7S722</accession>
<dbReference type="EMBL" id="SGXM01000001">
    <property type="protein sequence ID" value="RZT41677.1"/>
    <property type="molecule type" value="Genomic_DNA"/>
</dbReference>
<reference evidence="2 3" key="1">
    <citation type="journal article" date="2015" name="Stand. Genomic Sci.">
        <title>Genomic Encyclopedia of Bacterial and Archaeal Type Strains, Phase III: the genomes of soil and plant-associated and newly described type strains.</title>
        <authorList>
            <person name="Whitman W.B."/>
            <person name="Woyke T."/>
            <person name="Klenk H.P."/>
            <person name="Zhou Y."/>
            <person name="Lilburn T.G."/>
            <person name="Beck B.J."/>
            <person name="De Vos P."/>
            <person name="Vandamme P."/>
            <person name="Eisen J.A."/>
            <person name="Garrity G."/>
            <person name="Hugenholtz P."/>
            <person name="Kyrpides N.C."/>
        </authorList>
    </citation>
    <scope>NUCLEOTIDE SEQUENCE [LARGE SCALE GENOMIC DNA]</scope>
    <source>
        <strain evidence="2 3">ASC-9842</strain>
    </source>
</reference>
<protein>
    <submittedName>
        <fullName evidence="2">Cellulose biosynthesis protein BcsR</fullName>
    </submittedName>
</protein>
<dbReference type="Pfam" id="PF10945">
    <property type="entry name" value="CBP_BcsR"/>
    <property type="match status" value="1"/>
</dbReference>
<evidence type="ECO:0000256" key="1">
    <source>
        <dbReference type="SAM" id="MobiDB-lite"/>
    </source>
</evidence>
<dbReference type="InterPro" id="IPR024487">
    <property type="entry name" value="CBP_BcsR"/>
</dbReference>
<proteinExistence type="predicted"/>
<dbReference type="RefSeq" id="WP_235844592.1">
    <property type="nucleotide sequence ID" value="NZ_SGXM01000001.1"/>
</dbReference>
<dbReference type="Proteomes" id="UP000291078">
    <property type="component" value="Unassembled WGS sequence"/>
</dbReference>